<name>A0AAI8Z867_9PEZI</name>
<reference evidence="5" key="1">
    <citation type="submission" date="2023-11" db="EMBL/GenBank/DDBJ databases">
        <authorList>
            <person name="Alioto T."/>
            <person name="Alioto T."/>
            <person name="Gomez Garrido J."/>
        </authorList>
    </citation>
    <scope>NUCLEOTIDE SEQUENCE</scope>
</reference>
<comment type="caution">
    <text evidence="5">The sequence shown here is derived from an EMBL/GenBank/DDBJ whole genome shotgun (WGS) entry which is preliminary data.</text>
</comment>
<feature type="compositionally biased region" description="Basic and acidic residues" evidence="2">
    <location>
        <begin position="177"/>
        <end position="193"/>
    </location>
</feature>
<dbReference type="PANTHER" id="PTHR21483:SF18">
    <property type="entry name" value="RNA POLYMERASE II-ASSOCIATED PROTEIN 1"/>
    <property type="match status" value="1"/>
</dbReference>
<protein>
    <recommendedName>
        <fullName evidence="7">RNA polymerase II-associated protein RBA50</fullName>
    </recommendedName>
</protein>
<feature type="compositionally biased region" description="Polar residues" evidence="2">
    <location>
        <begin position="268"/>
        <end position="281"/>
    </location>
</feature>
<evidence type="ECO:0000256" key="2">
    <source>
        <dbReference type="SAM" id="MobiDB-lite"/>
    </source>
</evidence>
<evidence type="ECO:0000259" key="3">
    <source>
        <dbReference type="Pfam" id="PF08620"/>
    </source>
</evidence>
<evidence type="ECO:0000259" key="4">
    <source>
        <dbReference type="Pfam" id="PF08621"/>
    </source>
</evidence>
<dbReference type="InterPro" id="IPR013930">
    <property type="entry name" value="RPAP1_N"/>
</dbReference>
<feature type="region of interest" description="Disordered" evidence="2">
    <location>
        <begin position="1"/>
        <end position="137"/>
    </location>
</feature>
<dbReference type="AlphaFoldDB" id="A0AAI8Z867"/>
<sequence>MIRGERFQLDLDSDKEQDSAQQSIPLPASFVGDVLERKAAAPTPPSAPGLKSKTGFPEHKKRSFESRCKQKQAASHSSQPPVALAPSPHNDPGDSSGNRLSGKPKSREEEEKERIDEENRQRIAQMSPTEIEEERRELMKNLSPAVLSRLLQRPTVESGSEEVDLSRAPEELQPEAAKPRKELKPPKAVKFEEPNVEEDVEKTNQTSTKHTPAAEEAVPESPPHQRVHFPRPPQPPSLDPSSETFLDDLHEKYFPSLPSDPDKLEWMQPSTSDNRSYDPSATNLSAKDLRFDFKGQLIPPRTASEIPVTKGLHHHGDAPDAAGYTVPELAHLARSTYPAQRCIAFQTLGRILYRLGRGEFGDSGEPGAETEQAQDTFGELARSLWGQIEALHVIPALVNESQGKGIDGGRHLSAQAYATEAVHLWQKGGGRRWKAA</sequence>
<feature type="compositionally biased region" description="Basic and acidic residues" evidence="2">
    <location>
        <begin position="1"/>
        <end position="18"/>
    </location>
</feature>
<dbReference type="EMBL" id="CAVMBE010000121">
    <property type="protein sequence ID" value="CAK4034515.1"/>
    <property type="molecule type" value="Genomic_DNA"/>
</dbReference>
<dbReference type="Proteomes" id="UP001296104">
    <property type="component" value="Unassembled WGS sequence"/>
</dbReference>
<organism evidence="5 6">
    <name type="scientific">Lecanosticta acicola</name>
    <dbReference type="NCBI Taxonomy" id="111012"/>
    <lineage>
        <taxon>Eukaryota</taxon>
        <taxon>Fungi</taxon>
        <taxon>Dikarya</taxon>
        <taxon>Ascomycota</taxon>
        <taxon>Pezizomycotina</taxon>
        <taxon>Dothideomycetes</taxon>
        <taxon>Dothideomycetidae</taxon>
        <taxon>Mycosphaerellales</taxon>
        <taxon>Mycosphaerellaceae</taxon>
        <taxon>Lecanosticta</taxon>
    </lineage>
</organism>
<dbReference type="Pfam" id="PF08621">
    <property type="entry name" value="RPAP1_N"/>
    <property type="match status" value="1"/>
</dbReference>
<comment type="similarity">
    <text evidence="1">Belongs to the RPAP1 family.</text>
</comment>
<accession>A0AAI8Z867</accession>
<feature type="domain" description="RPAP1 N-terminal" evidence="4">
    <location>
        <begin position="113"/>
        <end position="153"/>
    </location>
</feature>
<dbReference type="InterPro" id="IPR013929">
    <property type="entry name" value="RPAP1_C"/>
</dbReference>
<dbReference type="Pfam" id="PF08620">
    <property type="entry name" value="RPAP1_C"/>
    <property type="match status" value="1"/>
</dbReference>
<evidence type="ECO:0000256" key="1">
    <source>
        <dbReference type="ARBA" id="ARBA00009953"/>
    </source>
</evidence>
<evidence type="ECO:0000313" key="6">
    <source>
        <dbReference type="Proteomes" id="UP001296104"/>
    </source>
</evidence>
<dbReference type="GO" id="GO:0006366">
    <property type="term" value="P:transcription by RNA polymerase II"/>
    <property type="evidence" value="ECO:0007669"/>
    <property type="project" value="InterPro"/>
</dbReference>
<evidence type="ECO:0008006" key="7">
    <source>
        <dbReference type="Google" id="ProtNLM"/>
    </source>
</evidence>
<proteinExistence type="inferred from homology"/>
<keyword evidence="6" id="KW-1185">Reference proteome</keyword>
<feature type="compositionally biased region" description="Basic and acidic residues" evidence="2">
    <location>
        <begin position="105"/>
        <end position="121"/>
    </location>
</feature>
<evidence type="ECO:0000313" key="5">
    <source>
        <dbReference type="EMBL" id="CAK4034515.1"/>
    </source>
</evidence>
<gene>
    <name evidence="5" type="ORF">LECACI_7A009673</name>
</gene>
<feature type="domain" description="RPAP1 C-terminal" evidence="3">
    <location>
        <begin position="288"/>
        <end position="355"/>
    </location>
</feature>
<feature type="region of interest" description="Disordered" evidence="2">
    <location>
        <begin position="149"/>
        <end position="281"/>
    </location>
</feature>
<dbReference type="InterPro" id="IPR039913">
    <property type="entry name" value="RPAP1/Rba50"/>
</dbReference>
<dbReference type="PANTHER" id="PTHR21483">
    <property type="entry name" value="RNA POLYMERASE II-ASSOCIATED PROTEIN 1"/>
    <property type="match status" value="1"/>
</dbReference>